<dbReference type="SMART" id="SM01217">
    <property type="entry name" value="Fn3_like"/>
    <property type="match status" value="1"/>
</dbReference>
<dbReference type="GO" id="GO:0045493">
    <property type="term" value="P:xylan catabolic process"/>
    <property type="evidence" value="ECO:0007669"/>
    <property type="project" value="InterPro"/>
</dbReference>
<dbReference type="Gene3D" id="2.60.40.10">
    <property type="entry name" value="Immunoglobulins"/>
    <property type="match status" value="1"/>
</dbReference>
<dbReference type="InterPro" id="IPR026891">
    <property type="entry name" value="Fn3-like"/>
</dbReference>
<feature type="domain" description="Fibronectin type III-like" evidence="5">
    <location>
        <begin position="718"/>
        <end position="788"/>
    </location>
</feature>
<dbReference type="FunFam" id="3.20.20.300:FF:000010">
    <property type="entry name" value="Putative beta-D-xylosidase 5"/>
    <property type="match status" value="1"/>
</dbReference>
<keyword evidence="3" id="KW-0326">Glycosidase</keyword>
<name>A0A9D5HKU5_9LILI</name>
<dbReference type="GO" id="GO:0009044">
    <property type="term" value="F:xylan 1,4-beta-xylosidase activity"/>
    <property type="evidence" value="ECO:0007669"/>
    <property type="project" value="InterPro"/>
</dbReference>
<dbReference type="InterPro" id="IPR001764">
    <property type="entry name" value="Glyco_hydro_3_N"/>
</dbReference>
<dbReference type="FunFam" id="3.40.50.1700:FF:000001">
    <property type="entry name" value="probable beta-D-xylosidase 2"/>
    <property type="match status" value="1"/>
</dbReference>
<dbReference type="Gene3D" id="3.20.20.300">
    <property type="entry name" value="Glycoside hydrolase, family 3, N-terminal domain"/>
    <property type="match status" value="1"/>
</dbReference>
<proteinExistence type="predicted"/>
<evidence type="ECO:0000313" key="7">
    <source>
        <dbReference type="Proteomes" id="UP001085076"/>
    </source>
</evidence>
<dbReference type="EMBL" id="JAGGNH010000002">
    <property type="protein sequence ID" value="KAJ0980535.1"/>
    <property type="molecule type" value="Genomic_DNA"/>
</dbReference>
<dbReference type="OrthoDB" id="47059at2759"/>
<evidence type="ECO:0000259" key="5">
    <source>
        <dbReference type="SMART" id="SM01217"/>
    </source>
</evidence>
<gene>
    <name evidence="6" type="ORF">J5N97_008790</name>
</gene>
<evidence type="ECO:0000256" key="4">
    <source>
        <dbReference type="SAM" id="SignalP"/>
    </source>
</evidence>
<dbReference type="InterPro" id="IPR017853">
    <property type="entry name" value="GH"/>
</dbReference>
<dbReference type="InterPro" id="IPR013783">
    <property type="entry name" value="Ig-like_fold"/>
</dbReference>
<keyword evidence="7" id="KW-1185">Reference proteome</keyword>
<keyword evidence="1 4" id="KW-0732">Signal</keyword>
<evidence type="ECO:0000313" key="6">
    <source>
        <dbReference type="EMBL" id="KAJ0980535.1"/>
    </source>
</evidence>
<evidence type="ECO:0000256" key="3">
    <source>
        <dbReference type="ARBA" id="ARBA00023295"/>
    </source>
</evidence>
<dbReference type="PANTHER" id="PTHR42721">
    <property type="entry name" value="SUGAR HYDROLASE-RELATED"/>
    <property type="match status" value="1"/>
</dbReference>
<feature type="chain" id="PRO_5038516948" description="Fibronectin type III-like domain-containing protein" evidence="4">
    <location>
        <begin position="25"/>
        <end position="804"/>
    </location>
</feature>
<organism evidence="6 7">
    <name type="scientific">Dioscorea zingiberensis</name>
    <dbReference type="NCBI Taxonomy" id="325984"/>
    <lineage>
        <taxon>Eukaryota</taxon>
        <taxon>Viridiplantae</taxon>
        <taxon>Streptophyta</taxon>
        <taxon>Embryophyta</taxon>
        <taxon>Tracheophyta</taxon>
        <taxon>Spermatophyta</taxon>
        <taxon>Magnoliopsida</taxon>
        <taxon>Liliopsida</taxon>
        <taxon>Dioscoreales</taxon>
        <taxon>Dioscoreaceae</taxon>
        <taxon>Dioscorea</taxon>
    </lineage>
</organism>
<sequence>MATSAIPYTLLLLLCLASFKTSIATHVCDPQRYQQLGLNMRNFPFCDITKPYSERVKSLVDSMVLSEKAAQLGNNADGVPRLGLPSYNWWSEALHGVSYVGSGSHFDSAVPGATSFPLPITTAAAFNELLWLNIGQAISTEARAMNNLNHAGLTFWSPNINVVRDPRWGRILETPGEDPYTVGRYAVNFVRGLQDVEGTNATSGDLNTRPLKVSACCKHYAAYDLDNWSSFGNLAVDRFHFSANVTEQDMVETFQKPFEMCVKDGDVSSVMCSYNNVNGIPACADTRLLKGTIRDEWNLHGYIVADCDSVETMVDDQKWLNDEPENAVAQAMRAGLDLDCMTYYKNFLVNTVAKGLIKERDMDNALMNNYMVLMRLGYFDGSANYEKLGNADICSKAHTDLALDAAKQGIVLLKNRKTHDFFLPLDPQQFKNKQIAVVGPHANATTVMIGNYAGVPCRYVSPLQGLATYANVQYQTGCADVMCKNDSLVWPALRAARDADATVIFVGIDLTVEHEGLDREDIELPGYQNQFIRQVANAATVKGPVVVVIFSGGPVNVAALETNPDIDAIIWAGYPGEEGGQAIADVIFGVYNPAGRLPVTWYTGDYVWKLPMTSMQLRPDVNLGYPGRTYKFYNGPIIYPFGHGLSYTDFQYELVSSATMSVEKQLGLVQHCLTLNYIKGAPAPPPCNAANVDDLECLDGDMSIVIKVKNVGKMDGDNVVMLYSQAPQGILGAPIKQLIGFQRVFVKAGGIATVTFSLNSCKSLSIVTDTAYVALPAGKHTIIVGTEAPEDTVISIPFNVDIRK</sequence>
<reference evidence="6" key="1">
    <citation type="submission" date="2021-03" db="EMBL/GenBank/DDBJ databases">
        <authorList>
            <person name="Li Z."/>
            <person name="Yang C."/>
        </authorList>
    </citation>
    <scope>NUCLEOTIDE SEQUENCE</scope>
    <source>
        <strain evidence="6">Dzin_1.0</strain>
        <tissue evidence="6">Leaf</tissue>
    </source>
</reference>
<dbReference type="Pfam" id="PF01915">
    <property type="entry name" value="Glyco_hydro_3_C"/>
    <property type="match status" value="1"/>
</dbReference>
<dbReference type="AlphaFoldDB" id="A0A9D5HKU5"/>
<dbReference type="Gene3D" id="3.40.50.1700">
    <property type="entry name" value="Glycoside hydrolase family 3 C-terminal domain"/>
    <property type="match status" value="1"/>
</dbReference>
<dbReference type="InterPro" id="IPR044993">
    <property type="entry name" value="BXL"/>
</dbReference>
<dbReference type="Pfam" id="PF00933">
    <property type="entry name" value="Glyco_hydro_3"/>
    <property type="match status" value="1"/>
</dbReference>
<dbReference type="PANTHER" id="PTHR42721:SF11">
    <property type="entry name" value="BETA-D-XYLOSIDASE 5-RELATED"/>
    <property type="match status" value="1"/>
</dbReference>
<evidence type="ECO:0000256" key="1">
    <source>
        <dbReference type="ARBA" id="ARBA00022729"/>
    </source>
</evidence>
<dbReference type="SUPFAM" id="SSF51445">
    <property type="entry name" value="(Trans)glycosidases"/>
    <property type="match status" value="1"/>
</dbReference>
<accession>A0A9D5HKU5</accession>
<comment type="caution">
    <text evidence="6">The sequence shown here is derived from an EMBL/GenBank/DDBJ whole genome shotgun (WGS) entry which is preliminary data.</text>
</comment>
<dbReference type="GO" id="GO:0046556">
    <property type="term" value="F:alpha-L-arabinofuranosidase activity"/>
    <property type="evidence" value="ECO:0007669"/>
    <property type="project" value="TreeGrafter"/>
</dbReference>
<dbReference type="InterPro" id="IPR036962">
    <property type="entry name" value="Glyco_hydro_3_N_sf"/>
</dbReference>
<keyword evidence="2" id="KW-0378">Hydrolase</keyword>
<dbReference type="Pfam" id="PF14310">
    <property type="entry name" value="Fn3-like"/>
    <property type="match status" value="1"/>
</dbReference>
<dbReference type="SUPFAM" id="SSF52279">
    <property type="entry name" value="Beta-D-glucan exohydrolase, C-terminal domain"/>
    <property type="match status" value="1"/>
</dbReference>
<evidence type="ECO:0000256" key="2">
    <source>
        <dbReference type="ARBA" id="ARBA00022801"/>
    </source>
</evidence>
<dbReference type="Proteomes" id="UP001085076">
    <property type="component" value="Miscellaneous, Linkage group lg02"/>
</dbReference>
<feature type="signal peptide" evidence="4">
    <location>
        <begin position="1"/>
        <end position="24"/>
    </location>
</feature>
<dbReference type="InterPro" id="IPR002772">
    <property type="entry name" value="Glyco_hydro_3_C"/>
</dbReference>
<reference evidence="6" key="2">
    <citation type="journal article" date="2022" name="Hortic Res">
        <title>The genome of Dioscorea zingiberensis sheds light on the biosynthesis, origin and evolution of the medicinally important diosgenin saponins.</title>
        <authorList>
            <person name="Li Y."/>
            <person name="Tan C."/>
            <person name="Li Z."/>
            <person name="Guo J."/>
            <person name="Li S."/>
            <person name="Chen X."/>
            <person name="Wang C."/>
            <person name="Dai X."/>
            <person name="Yang H."/>
            <person name="Song W."/>
            <person name="Hou L."/>
            <person name="Xu J."/>
            <person name="Tong Z."/>
            <person name="Xu A."/>
            <person name="Yuan X."/>
            <person name="Wang W."/>
            <person name="Yang Q."/>
            <person name="Chen L."/>
            <person name="Sun Z."/>
            <person name="Wang K."/>
            <person name="Pan B."/>
            <person name="Chen J."/>
            <person name="Bao Y."/>
            <person name="Liu F."/>
            <person name="Qi X."/>
            <person name="Gang D.R."/>
            <person name="Wen J."/>
            <person name="Li J."/>
        </authorList>
    </citation>
    <scope>NUCLEOTIDE SEQUENCE</scope>
    <source>
        <strain evidence="6">Dzin_1.0</strain>
    </source>
</reference>
<protein>
    <recommendedName>
        <fullName evidence="5">Fibronectin type III-like domain-containing protein</fullName>
    </recommendedName>
</protein>
<dbReference type="GO" id="GO:0031222">
    <property type="term" value="P:arabinan catabolic process"/>
    <property type="evidence" value="ECO:0007669"/>
    <property type="project" value="TreeGrafter"/>
</dbReference>
<dbReference type="InterPro" id="IPR036881">
    <property type="entry name" value="Glyco_hydro_3_C_sf"/>
</dbReference>